<dbReference type="SUPFAM" id="SSF53335">
    <property type="entry name" value="S-adenosyl-L-methionine-dependent methyltransferases"/>
    <property type="match status" value="1"/>
</dbReference>
<keyword evidence="2" id="KW-0489">Methyltransferase</keyword>
<dbReference type="Proteomes" id="UP000326202">
    <property type="component" value="Chromosome"/>
</dbReference>
<keyword evidence="6" id="KW-1185">Reference proteome</keyword>
<evidence type="ECO:0000313" key="6">
    <source>
        <dbReference type="Proteomes" id="UP000326202"/>
    </source>
</evidence>
<comment type="pathway">
    <text evidence="1">Lipid metabolism.</text>
</comment>
<comment type="pathway">
    <text evidence="4">Phospholipid metabolism.</text>
</comment>
<name>A0A5J6MVU5_9PROT</name>
<evidence type="ECO:0000256" key="2">
    <source>
        <dbReference type="ARBA" id="ARBA00022603"/>
    </source>
</evidence>
<proteinExistence type="predicted"/>
<evidence type="ECO:0000256" key="3">
    <source>
        <dbReference type="ARBA" id="ARBA00022679"/>
    </source>
</evidence>
<dbReference type="RefSeq" id="WP_191908223.1">
    <property type="nucleotide sequence ID" value="NZ_CP042906.1"/>
</dbReference>
<dbReference type="AlphaFoldDB" id="A0A5J6MVU5"/>
<evidence type="ECO:0000256" key="1">
    <source>
        <dbReference type="ARBA" id="ARBA00005189"/>
    </source>
</evidence>
<keyword evidence="3" id="KW-0808">Transferase</keyword>
<evidence type="ECO:0000313" key="5">
    <source>
        <dbReference type="EMBL" id="QEX18906.1"/>
    </source>
</evidence>
<dbReference type="PANTHER" id="PTHR44307">
    <property type="entry name" value="PHOSPHOETHANOLAMINE METHYLTRANSFERASE"/>
    <property type="match status" value="1"/>
</dbReference>
<dbReference type="PANTHER" id="PTHR44307:SF2">
    <property type="entry name" value="PHOSPHOETHANOLAMINE METHYLTRANSFERASE ISOFORM X1"/>
    <property type="match status" value="1"/>
</dbReference>
<dbReference type="GO" id="GO:0032259">
    <property type="term" value="P:methylation"/>
    <property type="evidence" value="ECO:0007669"/>
    <property type="project" value="UniProtKB-KW"/>
</dbReference>
<dbReference type="CDD" id="cd02440">
    <property type="entry name" value="AdoMet_MTases"/>
    <property type="match status" value="1"/>
</dbReference>
<organism evidence="5 6">
    <name type="scientific">Hypericibacter terrae</name>
    <dbReference type="NCBI Taxonomy" id="2602015"/>
    <lineage>
        <taxon>Bacteria</taxon>
        <taxon>Pseudomonadati</taxon>
        <taxon>Pseudomonadota</taxon>
        <taxon>Alphaproteobacteria</taxon>
        <taxon>Rhodospirillales</taxon>
        <taxon>Dongiaceae</taxon>
        <taxon>Hypericibacter</taxon>
    </lineage>
</organism>
<evidence type="ECO:0000256" key="4">
    <source>
        <dbReference type="ARBA" id="ARBA00025707"/>
    </source>
</evidence>
<reference evidence="5 6" key="1">
    <citation type="submission" date="2019-08" db="EMBL/GenBank/DDBJ databases">
        <title>Hyperibacter terrae gen. nov., sp. nov. and Hyperibacter viscosus sp. nov., two new members in the family Rhodospirillaceae isolated from the rhizosphere of Hypericum perforatum.</title>
        <authorList>
            <person name="Noviana Z."/>
        </authorList>
    </citation>
    <scope>NUCLEOTIDE SEQUENCE [LARGE SCALE GENOMIC DNA]</scope>
    <source>
        <strain evidence="5 6">R5913</strain>
    </source>
</reference>
<accession>A0A5J6MVU5</accession>
<protein>
    <submittedName>
        <fullName evidence="5">Uncharacterized protein</fullName>
    </submittedName>
</protein>
<dbReference type="EMBL" id="CP042906">
    <property type="protein sequence ID" value="QEX18906.1"/>
    <property type="molecule type" value="Genomic_DNA"/>
</dbReference>
<dbReference type="KEGG" id="htq:FRZ44_42170"/>
<gene>
    <name evidence="5" type="ORF">FRZ44_42170</name>
</gene>
<dbReference type="Pfam" id="PF13489">
    <property type="entry name" value="Methyltransf_23"/>
    <property type="match status" value="1"/>
</dbReference>
<dbReference type="GO" id="GO:0008168">
    <property type="term" value="F:methyltransferase activity"/>
    <property type="evidence" value="ECO:0007669"/>
    <property type="project" value="UniProtKB-KW"/>
</dbReference>
<sequence length="321" mass="36198">MASTAAVPRESRPPFKQRFKAWWEGVELDDVASAERNKQTPGQKDTVRRAKIDKKPAFEWETPRIKVLQTIWGPGCAVPGDKDFCLWLAKPCGLDPTMTVAELGAGLGGFTRALHQEFGLWITGFEQDSELARAAMEYSVMAGLGKKAPISVFDPEMLELKESAYDCIFSRDIFYGVKDKNRLLQTVEKALKPRGQLLFTDFVRTGSTSEMRPTYMAWQPGEPVAADPWTVQKYQTACAERRLDLRVSEDLTKLVRTNVIKCLADLLDKSEILKSDPRMAEPLTQHVALWTRRVAAIDSGDIGFFRFHAFKTGVDKMLSDW</sequence>
<dbReference type="InterPro" id="IPR029063">
    <property type="entry name" value="SAM-dependent_MTases_sf"/>
</dbReference>
<dbReference type="Gene3D" id="3.40.50.150">
    <property type="entry name" value="Vaccinia Virus protein VP39"/>
    <property type="match status" value="1"/>
</dbReference>